<evidence type="ECO:0000259" key="5">
    <source>
        <dbReference type="PROSITE" id="PS51078"/>
    </source>
</evidence>
<dbReference type="InterPro" id="IPR029016">
    <property type="entry name" value="GAF-like_dom_sf"/>
</dbReference>
<keyword evidence="3" id="KW-0804">Transcription</keyword>
<gene>
    <name evidence="6" type="ORF">WHI96_01685</name>
</gene>
<accession>A0ABV1JPW4</accession>
<dbReference type="InterPro" id="IPR014757">
    <property type="entry name" value="Tscrpt_reg_IclR_C"/>
</dbReference>
<dbReference type="Proteomes" id="UP001464923">
    <property type="component" value="Unassembled WGS sequence"/>
</dbReference>
<dbReference type="Pfam" id="PF01614">
    <property type="entry name" value="IclR_C"/>
    <property type="match status" value="1"/>
</dbReference>
<keyword evidence="2" id="KW-0238">DNA-binding</keyword>
<dbReference type="SUPFAM" id="SSF55781">
    <property type="entry name" value="GAF domain-like"/>
    <property type="match status" value="1"/>
</dbReference>
<dbReference type="EMBL" id="JBEDNP010000001">
    <property type="protein sequence ID" value="MEQ3537518.1"/>
    <property type="molecule type" value="Genomic_DNA"/>
</dbReference>
<feature type="domain" description="IclR-ED" evidence="5">
    <location>
        <begin position="71"/>
        <end position="253"/>
    </location>
</feature>
<evidence type="ECO:0000313" key="6">
    <source>
        <dbReference type="EMBL" id="MEQ3537518.1"/>
    </source>
</evidence>
<feature type="domain" description="HTH iclR-type" evidence="4">
    <location>
        <begin position="4"/>
        <end position="70"/>
    </location>
</feature>
<reference evidence="6 7" key="1">
    <citation type="submission" date="2024-03" db="EMBL/GenBank/DDBJ databases">
        <title>Draft genome sequence of Pseudonocardia tropica JCM 19149.</title>
        <authorList>
            <person name="Butdee W."/>
            <person name="Duangmal K."/>
        </authorList>
    </citation>
    <scope>NUCLEOTIDE SEQUENCE [LARGE SCALE GENOMIC DNA]</scope>
    <source>
        <strain evidence="6 7">JCM 19149</strain>
    </source>
</reference>
<evidence type="ECO:0000259" key="4">
    <source>
        <dbReference type="PROSITE" id="PS51077"/>
    </source>
</evidence>
<keyword evidence="1" id="KW-0805">Transcription regulation</keyword>
<dbReference type="Gene3D" id="3.30.450.40">
    <property type="match status" value="1"/>
</dbReference>
<dbReference type="InterPro" id="IPR036390">
    <property type="entry name" value="WH_DNA-bd_sf"/>
</dbReference>
<dbReference type="InterPro" id="IPR036388">
    <property type="entry name" value="WH-like_DNA-bd_sf"/>
</dbReference>
<proteinExistence type="predicted"/>
<evidence type="ECO:0000256" key="2">
    <source>
        <dbReference type="ARBA" id="ARBA00023125"/>
    </source>
</evidence>
<keyword evidence="7" id="KW-1185">Reference proteome</keyword>
<dbReference type="SUPFAM" id="SSF46785">
    <property type="entry name" value="Winged helix' DNA-binding domain"/>
    <property type="match status" value="1"/>
</dbReference>
<protein>
    <submittedName>
        <fullName evidence="6">IclR family transcriptional regulator</fullName>
    </submittedName>
</protein>
<sequence length="263" mass="28141">MRNGHGLGRDVGLLEALASDEAVRTDGLGVTAVARLTGREKSQVSRALRALADAGLVERDEDTLVYRLGWRLFSLAARGTDSRLTAVAEPVLHRLAAATEETVHLCVLRDDALLTARTVSGHSFRTTGWEGRRAPLPCTSAGRVLLSDATPDELFVRFGAVEDLVPDYPDSTVRTVPQLWRAIHEAAERGWAESRDEFEPGVSGVSSAVRDFRGRVVAALNVSGPTPRLDGRFDETGRATAAAAAAVSAELGWTPGRSAPRPP</sequence>
<name>A0ABV1JPW4_9PSEU</name>
<comment type="caution">
    <text evidence="6">The sequence shown here is derived from an EMBL/GenBank/DDBJ whole genome shotgun (WGS) entry which is preliminary data.</text>
</comment>
<dbReference type="RefSeq" id="WP_345648207.1">
    <property type="nucleotide sequence ID" value="NZ_BAABLY010000055.1"/>
</dbReference>
<organism evidence="6 7">
    <name type="scientific">Pseudonocardia tropica</name>
    <dbReference type="NCBI Taxonomy" id="681289"/>
    <lineage>
        <taxon>Bacteria</taxon>
        <taxon>Bacillati</taxon>
        <taxon>Actinomycetota</taxon>
        <taxon>Actinomycetes</taxon>
        <taxon>Pseudonocardiales</taxon>
        <taxon>Pseudonocardiaceae</taxon>
        <taxon>Pseudonocardia</taxon>
    </lineage>
</organism>
<dbReference type="InterPro" id="IPR050707">
    <property type="entry name" value="HTH_MetabolicPath_Reg"/>
</dbReference>
<dbReference type="InterPro" id="IPR005471">
    <property type="entry name" value="Tscrpt_reg_IclR_N"/>
</dbReference>
<dbReference type="PROSITE" id="PS51077">
    <property type="entry name" value="HTH_ICLR"/>
    <property type="match status" value="1"/>
</dbReference>
<evidence type="ECO:0000256" key="3">
    <source>
        <dbReference type="ARBA" id="ARBA00023163"/>
    </source>
</evidence>
<dbReference type="SMART" id="SM00346">
    <property type="entry name" value="HTH_ICLR"/>
    <property type="match status" value="1"/>
</dbReference>
<evidence type="ECO:0000313" key="7">
    <source>
        <dbReference type="Proteomes" id="UP001464923"/>
    </source>
</evidence>
<evidence type="ECO:0000256" key="1">
    <source>
        <dbReference type="ARBA" id="ARBA00023015"/>
    </source>
</evidence>
<dbReference type="PANTHER" id="PTHR30136:SF35">
    <property type="entry name" value="HTH-TYPE TRANSCRIPTIONAL REGULATOR RV1719"/>
    <property type="match status" value="1"/>
</dbReference>
<dbReference type="Gene3D" id="1.10.10.10">
    <property type="entry name" value="Winged helix-like DNA-binding domain superfamily/Winged helix DNA-binding domain"/>
    <property type="match status" value="1"/>
</dbReference>
<dbReference type="PROSITE" id="PS51078">
    <property type="entry name" value="ICLR_ED"/>
    <property type="match status" value="1"/>
</dbReference>
<dbReference type="Pfam" id="PF09339">
    <property type="entry name" value="HTH_IclR"/>
    <property type="match status" value="1"/>
</dbReference>
<dbReference type="PANTHER" id="PTHR30136">
    <property type="entry name" value="HELIX-TURN-HELIX TRANSCRIPTIONAL REGULATOR, ICLR FAMILY"/>
    <property type="match status" value="1"/>
</dbReference>